<accession>A0A7K1U7C4</accession>
<reference evidence="1 2" key="1">
    <citation type="submission" date="2019-12" db="EMBL/GenBank/DDBJ databases">
        <title>Chitinophaga sp. strain ysch24 (GDMCC 1.1355), whole genome shotgun sequence.</title>
        <authorList>
            <person name="Zhang X."/>
        </authorList>
    </citation>
    <scope>NUCLEOTIDE SEQUENCE [LARGE SCALE GENOMIC DNA]</scope>
    <source>
        <strain evidence="2">ysch24</strain>
    </source>
</reference>
<protein>
    <submittedName>
        <fullName evidence="1">Uncharacterized protein</fullName>
    </submittedName>
</protein>
<dbReference type="AlphaFoldDB" id="A0A7K1U7C4"/>
<dbReference type="EMBL" id="WRXN01000008">
    <property type="protein sequence ID" value="MVT10251.1"/>
    <property type="molecule type" value="Genomic_DNA"/>
</dbReference>
<sequence length="241" mass="25677">MDNNPIKYSDFLGDTTIQGAGFWRNAWEGIKDGVSSTGQWFKSLGTADGWGKTLDGISVISPFNVDEGTVNTRAQMIGNTVNYVTDIPNKTSDQIGHDVGYGVEKFGETVVASKGAGLIKSGIEIANSTTLYRAVSGAELTSISETGRLSMAPGTYETGKLFATSSSDAAQFGKANFAFDQSPNTIIQARVPSAVMKAITRFEADGMPAISVPTNQLPKINFVKPLNFSPRPTNPFNSSGW</sequence>
<keyword evidence="2" id="KW-1185">Reference proteome</keyword>
<comment type="caution">
    <text evidence="1">The sequence shown here is derived from an EMBL/GenBank/DDBJ whole genome shotgun (WGS) entry which is preliminary data.</text>
</comment>
<gene>
    <name evidence="1" type="ORF">GO493_18410</name>
</gene>
<name>A0A7K1U7C4_9BACT</name>
<proteinExistence type="predicted"/>
<dbReference type="RefSeq" id="WP_157307698.1">
    <property type="nucleotide sequence ID" value="NZ_WRXN01000008.1"/>
</dbReference>
<dbReference type="Proteomes" id="UP000461730">
    <property type="component" value="Unassembled WGS sequence"/>
</dbReference>
<evidence type="ECO:0000313" key="2">
    <source>
        <dbReference type="Proteomes" id="UP000461730"/>
    </source>
</evidence>
<evidence type="ECO:0000313" key="1">
    <source>
        <dbReference type="EMBL" id="MVT10251.1"/>
    </source>
</evidence>
<organism evidence="1 2">
    <name type="scientific">Chitinophaga tropicalis</name>
    <dbReference type="NCBI Taxonomy" id="2683588"/>
    <lineage>
        <taxon>Bacteria</taxon>
        <taxon>Pseudomonadati</taxon>
        <taxon>Bacteroidota</taxon>
        <taxon>Chitinophagia</taxon>
        <taxon>Chitinophagales</taxon>
        <taxon>Chitinophagaceae</taxon>
        <taxon>Chitinophaga</taxon>
    </lineage>
</organism>